<dbReference type="InterPro" id="IPR050493">
    <property type="entry name" value="FAD-dep_Monooxygenase_BioMet"/>
</dbReference>
<dbReference type="GO" id="GO:0071949">
    <property type="term" value="F:FAD binding"/>
    <property type="evidence" value="ECO:0007669"/>
    <property type="project" value="InterPro"/>
</dbReference>
<accession>A0A7H8R8A2</accession>
<reference evidence="9" key="1">
    <citation type="submission" date="2020-06" db="EMBL/GenBank/DDBJ databases">
        <title>A chromosome-scale genome assembly of Talaromyces rugulosus W13939.</title>
        <authorList>
            <person name="Wang B."/>
            <person name="Guo L."/>
            <person name="Ye K."/>
            <person name="Wang L."/>
        </authorList>
    </citation>
    <scope>NUCLEOTIDE SEQUENCE [LARGE SCALE GENOMIC DNA]</scope>
    <source>
        <strain evidence="9">W13939</strain>
    </source>
</reference>
<dbReference type="PANTHER" id="PTHR13789:SF315">
    <property type="entry name" value="FAD-DEPENDENT MONOOXYGENASE MDPD"/>
    <property type="match status" value="1"/>
</dbReference>
<gene>
    <name evidence="8" type="ORF">TRUGW13939_09147</name>
</gene>
<comment type="similarity">
    <text evidence="2">Belongs to the paxM FAD-dependent monooxygenase family.</text>
</comment>
<dbReference type="KEGG" id="trg:TRUGW13939_09147"/>
<evidence type="ECO:0000256" key="6">
    <source>
        <dbReference type="ARBA" id="ARBA00023033"/>
    </source>
</evidence>
<dbReference type="AlphaFoldDB" id="A0A7H8R8A2"/>
<evidence type="ECO:0000256" key="2">
    <source>
        <dbReference type="ARBA" id="ARBA00007992"/>
    </source>
</evidence>
<comment type="cofactor">
    <cofactor evidence="1">
        <name>FAD</name>
        <dbReference type="ChEBI" id="CHEBI:57692"/>
    </cofactor>
</comment>
<name>A0A7H8R8A2_TALRU</name>
<evidence type="ECO:0000259" key="7">
    <source>
        <dbReference type="Pfam" id="PF01494"/>
    </source>
</evidence>
<dbReference type="SUPFAM" id="SSF51905">
    <property type="entry name" value="FAD/NAD(P)-binding domain"/>
    <property type="match status" value="1"/>
</dbReference>
<keyword evidence="6" id="KW-0503">Monooxygenase</keyword>
<evidence type="ECO:0000256" key="3">
    <source>
        <dbReference type="ARBA" id="ARBA00022630"/>
    </source>
</evidence>
<dbReference type="InterPro" id="IPR036188">
    <property type="entry name" value="FAD/NAD-bd_sf"/>
</dbReference>
<dbReference type="Proteomes" id="UP000509510">
    <property type="component" value="Chromosome V"/>
</dbReference>
<dbReference type="EMBL" id="CP055902">
    <property type="protein sequence ID" value="QKX61991.1"/>
    <property type="molecule type" value="Genomic_DNA"/>
</dbReference>
<evidence type="ECO:0000256" key="1">
    <source>
        <dbReference type="ARBA" id="ARBA00001974"/>
    </source>
</evidence>
<evidence type="ECO:0000256" key="5">
    <source>
        <dbReference type="ARBA" id="ARBA00023002"/>
    </source>
</evidence>
<evidence type="ECO:0000313" key="9">
    <source>
        <dbReference type="Proteomes" id="UP000509510"/>
    </source>
</evidence>
<keyword evidence="9" id="KW-1185">Reference proteome</keyword>
<keyword evidence="3" id="KW-0285">Flavoprotein</keyword>
<feature type="domain" description="FAD-binding" evidence="7">
    <location>
        <begin position="17"/>
        <end position="346"/>
    </location>
</feature>
<keyword evidence="4" id="KW-0274">FAD</keyword>
<proteinExistence type="inferred from homology"/>
<dbReference type="Pfam" id="PF01494">
    <property type="entry name" value="FAD_binding_3"/>
    <property type="match status" value="1"/>
</dbReference>
<protein>
    <recommendedName>
        <fullName evidence="7">FAD-binding domain-containing protein</fullName>
    </recommendedName>
</protein>
<organism evidence="8 9">
    <name type="scientific">Talaromyces rugulosus</name>
    <name type="common">Penicillium rugulosum</name>
    <dbReference type="NCBI Taxonomy" id="121627"/>
    <lineage>
        <taxon>Eukaryota</taxon>
        <taxon>Fungi</taxon>
        <taxon>Dikarya</taxon>
        <taxon>Ascomycota</taxon>
        <taxon>Pezizomycotina</taxon>
        <taxon>Eurotiomycetes</taxon>
        <taxon>Eurotiomycetidae</taxon>
        <taxon>Eurotiales</taxon>
        <taxon>Trichocomaceae</taxon>
        <taxon>Talaromyces</taxon>
        <taxon>Talaromyces sect. Islandici</taxon>
    </lineage>
</organism>
<dbReference type="GO" id="GO:0004497">
    <property type="term" value="F:monooxygenase activity"/>
    <property type="evidence" value="ECO:0007669"/>
    <property type="project" value="UniProtKB-KW"/>
</dbReference>
<dbReference type="OrthoDB" id="16820at2759"/>
<evidence type="ECO:0000256" key="4">
    <source>
        <dbReference type="ARBA" id="ARBA00022827"/>
    </source>
</evidence>
<dbReference type="PRINTS" id="PR00420">
    <property type="entry name" value="RNGMNOXGNASE"/>
</dbReference>
<dbReference type="InterPro" id="IPR002938">
    <property type="entry name" value="FAD-bd"/>
</dbReference>
<dbReference type="PANTHER" id="PTHR13789">
    <property type="entry name" value="MONOOXYGENASE"/>
    <property type="match status" value="1"/>
</dbReference>
<keyword evidence="5" id="KW-0560">Oxidoreductase</keyword>
<dbReference type="Gene3D" id="3.50.50.60">
    <property type="entry name" value="FAD/NAD(P)-binding domain"/>
    <property type="match status" value="1"/>
</dbReference>
<evidence type="ECO:0000313" key="8">
    <source>
        <dbReference type="EMBL" id="QKX61991.1"/>
    </source>
</evidence>
<dbReference type="RefSeq" id="XP_035348165.1">
    <property type="nucleotide sequence ID" value="XM_035492272.1"/>
</dbReference>
<dbReference type="GeneID" id="55996631"/>
<sequence length="474" mass="53170">MAETVVDRVARHPALNLKVIIVGAGVGGLLSALECWRKGCDVVVLEKNKDISLLGDFVTVPPSGISTFKLYPTMDEQYQKNFYDCTISIWNPEGKCLKRMFPEWRHVAEKGELPRASLLSRRSDFTRMLYDQCIRLGIPVYFSQAVQEIVEHDDHVVINTNQPGITLTADVCVVANGIGYPSTKDITGIDLPVLDSGYAIARMAFPRSSIPKGSLAHQLVENVDTQPEFRVYLSNDIHLIIWLTKDSGDGKAIESWHNLRESAVLVDQLEQKCSSWDPAVIDFMRRIPGQVVDWGLRSRDPVEQWTSAGGRIVMLGDAAHTFLPTAGNGAVQACEDAISIAECLRQGGKQGAPWSTRVYNKLRFERTSILQQTGFTNREELHYANLDEIARNPEISDIGFFKIGRWVWAHKPEAYAIENYQKCLDYLQTNGSSEFRNTNVPPGHVYRPWSMESEHARMTAGIRSDLKSNGDWSV</sequence>